<dbReference type="PROSITE" id="PS51166">
    <property type="entry name" value="CBM20"/>
    <property type="match status" value="1"/>
</dbReference>
<proteinExistence type="predicted"/>
<organism evidence="2 3">
    <name type="scientific">Rubroshorea leprosula</name>
    <dbReference type="NCBI Taxonomy" id="152421"/>
    <lineage>
        <taxon>Eukaryota</taxon>
        <taxon>Viridiplantae</taxon>
        <taxon>Streptophyta</taxon>
        <taxon>Embryophyta</taxon>
        <taxon>Tracheophyta</taxon>
        <taxon>Spermatophyta</taxon>
        <taxon>Magnoliopsida</taxon>
        <taxon>eudicotyledons</taxon>
        <taxon>Gunneridae</taxon>
        <taxon>Pentapetalae</taxon>
        <taxon>rosids</taxon>
        <taxon>malvids</taxon>
        <taxon>Malvales</taxon>
        <taxon>Dipterocarpaceae</taxon>
        <taxon>Rubroshorea</taxon>
    </lineage>
</organism>
<dbReference type="InterPro" id="IPR002044">
    <property type="entry name" value="CBM20"/>
</dbReference>
<keyword evidence="3" id="KW-1185">Reference proteome</keyword>
<evidence type="ECO:0000259" key="1">
    <source>
        <dbReference type="PROSITE" id="PS51166"/>
    </source>
</evidence>
<accession>A0AAV5KBJ7</accession>
<feature type="domain" description="CBM20" evidence="1">
    <location>
        <begin position="86"/>
        <end position="188"/>
    </location>
</feature>
<dbReference type="InterPro" id="IPR013783">
    <property type="entry name" value="Ig-like_fold"/>
</dbReference>
<comment type="caution">
    <text evidence="2">The sequence shown here is derived from an EMBL/GenBank/DDBJ whole genome shotgun (WGS) entry which is preliminary data.</text>
</comment>
<dbReference type="SUPFAM" id="SSF49452">
    <property type="entry name" value="Starch-binding domain-like"/>
    <property type="match status" value="1"/>
</dbReference>
<name>A0AAV5KBJ7_9ROSI</name>
<dbReference type="CDD" id="cd05467">
    <property type="entry name" value="CBM20"/>
    <property type="match status" value="1"/>
</dbReference>
<dbReference type="FunFam" id="2.60.40.10:FF:000552">
    <property type="entry name" value="Related to glucoamylase"/>
    <property type="match status" value="1"/>
</dbReference>
<protein>
    <recommendedName>
        <fullName evidence="1">CBM20 domain-containing protein</fullName>
    </recommendedName>
</protein>
<dbReference type="Proteomes" id="UP001054252">
    <property type="component" value="Unassembled WGS sequence"/>
</dbReference>
<dbReference type="EMBL" id="BPVZ01000059">
    <property type="protein sequence ID" value="GKV21954.1"/>
    <property type="molecule type" value="Genomic_DNA"/>
</dbReference>
<dbReference type="InterPro" id="IPR013784">
    <property type="entry name" value="Carb-bd-like_fold"/>
</dbReference>
<dbReference type="SMART" id="SM01065">
    <property type="entry name" value="CBM_2"/>
    <property type="match status" value="1"/>
</dbReference>
<gene>
    <name evidence="2" type="ORF">SLEP1_g31873</name>
</gene>
<dbReference type="PANTHER" id="PTHR15048">
    <property type="entry name" value="STARCH-BINDING DOMAIN-CONTAINING PROTEIN 1"/>
    <property type="match status" value="1"/>
</dbReference>
<dbReference type="AlphaFoldDB" id="A0AAV5KBJ7"/>
<evidence type="ECO:0000313" key="3">
    <source>
        <dbReference type="Proteomes" id="UP001054252"/>
    </source>
</evidence>
<dbReference type="GO" id="GO:2001070">
    <property type="term" value="F:starch binding"/>
    <property type="evidence" value="ECO:0007669"/>
    <property type="project" value="InterPro"/>
</dbReference>
<evidence type="ECO:0000313" key="2">
    <source>
        <dbReference type="EMBL" id="GKV21954.1"/>
    </source>
</evidence>
<dbReference type="PANTHER" id="PTHR15048:SF0">
    <property type="entry name" value="STARCH-BINDING DOMAIN-CONTAINING PROTEIN 1"/>
    <property type="match status" value="1"/>
</dbReference>
<dbReference type="GO" id="GO:0016020">
    <property type="term" value="C:membrane"/>
    <property type="evidence" value="ECO:0007669"/>
    <property type="project" value="TreeGrafter"/>
</dbReference>
<dbReference type="Gene3D" id="2.60.40.10">
    <property type="entry name" value="Immunoglobulins"/>
    <property type="match status" value="1"/>
</dbReference>
<reference evidence="2 3" key="1">
    <citation type="journal article" date="2021" name="Commun. Biol.">
        <title>The genome of Shorea leprosula (Dipterocarpaceae) highlights the ecological relevance of drought in aseasonal tropical rainforests.</title>
        <authorList>
            <person name="Ng K.K.S."/>
            <person name="Kobayashi M.J."/>
            <person name="Fawcett J.A."/>
            <person name="Hatakeyama M."/>
            <person name="Paape T."/>
            <person name="Ng C.H."/>
            <person name="Ang C.C."/>
            <person name="Tnah L.H."/>
            <person name="Lee C.T."/>
            <person name="Nishiyama T."/>
            <person name="Sese J."/>
            <person name="O'Brien M.J."/>
            <person name="Copetti D."/>
            <person name="Mohd Noor M.I."/>
            <person name="Ong R.C."/>
            <person name="Putra M."/>
            <person name="Sireger I.Z."/>
            <person name="Indrioko S."/>
            <person name="Kosugi Y."/>
            <person name="Izuno A."/>
            <person name="Isagi Y."/>
            <person name="Lee S.L."/>
            <person name="Shimizu K.K."/>
        </authorList>
    </citation>
    <scope>NUCLEOTIDE SEQUENCE [LARGE SCALE GENOMIC DNA]</scope>
    <source>
        <strain evidence="2">214</strain>
    </source>
</reference>
<dbReference type="Pfam" id="PF00686">
    <property type="entry name" value="CBM_20"/>
    <property type="match status" value="1"/>
</dbReference>
<sequence length="456" mass="50907">MKTLATSCSKTFVDKYGGGGGFHDVSFSRPEVCFLPTKMVANPRFLQLVSVQRKAIQPVRPSASLVPDSEDQVQVSMETAGTQSQEDLSKKVHVKFQLQKECSFGEHFLLVGDDPMIGLWDPESAIPMNWSEEHVWTVELDIPVGKSINFKFILKSSMGEIMWQPGRDRNLTTWQSESTIIVCEDWENAQYQKIMEEKPLTNQDEEHTLHFGIATVTENLTTLRKAIMSHKDRGLEVVGDNTYTAKESLQPAYKEVARGNGVPSLERHITTTTVANNIGYPEEDFMANGNIKVLSDKDEHNTVIVAEEIVGDNGLAVTFKNPTPADMEGNLITHEGDAVLVPGLTLTPSTLSSEEEIQNEVGKNIMTDASVSIDGAKICSLPEFDVKQELDVVAHQAVTNETSMDEEQINNKITHEPLEGREEQPDSEPLQSNVLENDINWGRKMLGKLLKQWRFH</sequence>